<dbReference type="Gene3D" id="3.30.450.20">
    <property type="entry name" value="PAS domain"/>
    <property type="match status" value="1"/>
</dbReference>
<dbReference type="Pfam" id="PF08448">
    <property type="entry name" value="PAS_4"/>
    <property type="match status" value="1"/>
</dbReference>
<evidence type="ECO:0000256" key="2">
    <source>
        <dbReference type="ARBA" id="ARBA00022840"/>
    </source>
</evidence>
<dbReference type="PROSITE" id="PS00675">
    <property type="entry name" value="SIGMA54_INTERACT_1"/>
    <property type="match status" value="1"/>
</dbReference>
<dbReference type="Pfam" id="PF00158">
    <property type="entry name" value="Sigma54_activat"/>
    <property type="match status" value="1"/>
</dbReference>
<dbReference type="Gene3D" id="1.10.8.60">
    <property type="match status" value="1"/>
</dbReference>
<evidence type="ECO:0000256" key="5">
    <source>
        <dbReference type="ARBA" id="ARBA00023163"/>
    </source>
</evidence>
<dbReference type="Gene3D" id="3.40.50.300">
    <property type="entry name" value="P-loop containing nucleotide triphosphate hydrolases"/>
    <property type="match status" value="1"/>
</dbReference>
<dbReference type="InterPro" id="IPR002078">
    <property type="entry name" value="Sigma_54_int"/>
</dbReference>
<dbReference type="InterPro" id="IPR003593">
    <property type="entry name" value="AAA+_ATPase"/>
</dbReference>
<dbReference type="AlphaFoldDB" id="A8MJJ5"/>
<evidence type="ECO:0000313" key="7">
    <source>
        <dbReference type="EMBL" id="ABW19977.1"/>
    </source>
</evidence>
<evidence type="ECO:0000259" key="6">
    <source>
        <dbReference type="PROSITE" id="PS50045"/>
    </source>
</evidence>
<dbReference type="PROSITE" id="PS50045">
    <property type="entry name" value="SIGMA54_INTERACT_4"/>
    <property type="match status" value="1"/>
</dbReference>
<evidence type="ECO:0000313" key="8">
    <source>
        <dbReference type="Proteomes" id="UP000000269"/>
    </source>
</evidence>
<dbReference type="eggNOG" id="COG3829">
    <property type="taxonomic scope" value="Bacteria"/>
</dbReference>
<reference evidence="8" key="1">
    <citation type="submission" date="2007-10" db="EMBL/GenBank/DDBJ databases">
        <title>Complete genome of Alkaliphilus oremlandii OhILAs.</title>
        <authorList>
            <person name="Copeland A."/>
            <person name="Lucas S."/>
            <person name="Lapidus A."/>
            <person name="Barry K."/>
            <person name="Detter J.C."/>
            <person name="Glavina del Rio T."/>
            <person name="Hammon N."/>
            <person name="Israni S."/>
            <person name="Dalin E."/>
            <person name="Tice H."/>
            <person name="Pitluck S."/>
            <person name="Chain P."/>
            <person name="Malfatti S."/>
            <person name="Shin M."/>
            <person name="Vergez L."/>
            <person name="Schmutz J."/>
            <person name="Larimer F."/>
            <person name="Land M."/>
            <person name="Hauser L."/>
            <person name="Kyrpides N."/>
            <person name="Mikhailova N."/>
            <person name="Stolz J.F."/>
            <person name="Dawson A."/>
            <person name="Fisher E."/>
            <person name="Crable B."/>
            <person name="Perera E."/>
            <person name="Lisak J."/>
            <person name="Ranganathan M."/>
            <person name="Basu P."/>
            <person name="Richardson P."/>
        </authorList>
    </citation>
    <scope>NUCLEOTIDE SEQUENCE [LARGE SCALE GENOMIC DNA]</scope>
    <source>
        <strain evidence="8">OhILAs</strain>
    </source>
</reference>
<dbReference type="PROSITE" id="PS00676">
    <property type="entry name" value="SIGMA54_INTERACT_2"/>
    <property type="match status" value="1"/>
</dbReference>
<dbReference type="STRING" id="350688.Clos_2445"/>
<dbReference type="GO" id="GO:0043565">
    <property type="term" value="F:sequence-specific DNA binding"/>
    <property type="evidence" value="ECO:0007669"/>
    <property type="project" value="InterPro"/>
</dbReference>
<keyword evidence="3" id="KW-0805">Transcription regulation</keyword>
<keyword evidence="2" id="KW-0067">ATP-binding</keyword>
<keyword evidence="5" id="KW-0804">Transcription</keyword>
<dbReference type="HOGENOM" id="CLU_000445_8_1_9"/>
<dbReference type="Proteomes" id="UP000000269">
    <property type="component" value="Chromosome"/>
</dbReference>
<dbReference type="Pfam" id="PF02954">
    <property type="entry name" value="HTH_8"/>
    <property type="match status" value="1"/>
</dbReference>
<dbReference type="SUPFAM" id="SSF52540">
    <property type="entry name" value="P-loop containing nucleoside triphosphate hydrolases"/>
    <property type="match status" value="1"/>
</dbReference>
<dbReference type="InterPro" id="IPR058031">
    <property type="entry name" value="AAA_lid_NorR"/>
</dbReference>
<dbReference type="InterPro" id="IPR009057">
    <property type="entry name" value="Homeodomain-like_sf"/>
</dbReference>
<dbReference type="SUPFAM" id="SSF55785">
    <property type="entry name" value="PYP-like sensor domain (PAS domain)"/>
    <property type="match status" value="1"/>
</dbReference>
<name>A8MJJ5_ALKOO</name>
<dbReference type="FunFam" id="3.40.50.300:FF:000006">
    <property type="entry name" value="DNA-binding transcriptional regulator NtrC"/>
    <property type="match status" value="1"/>
</dbReference>
<accession>A8MJJ5</accession>
<organism evidence="7 8">
    <name type="scientific">Alkaliphilus oremlandii (strain OhILAs)</name>
    <name type="common">Clostridium oremlandii (strain OhILAs)</name>
    <dbReference type="NCBI Taxonomy" id="350688"/>
    <lineage>
        <taxon>Bacteria</taxon>
        <taxon>Bacillati</taxon>
        <taxon>Bacillota</taxon>
        <taxon>Clostridia</taxon>
        <taxon>Peptostreptococcales</taxon>
        <taxon>Natronincolaceae</taxon>
        <taxon>Alkaliphilus</taxon>
    </lineage>
</organism>
<dbReference type="EMBL" id="CP000853">
    <property type="protein sequence ID" value="ABW19977.1"/>
    <property type="molecule type" value="Genomic_DNA"/>
</dbReference>
<dbReference type="InterPro" id="IPR025943">
    <property type="entry name" value="Sigma_54_int_dom_ATP-bd_2"/>
</dbReference>
<keyword evidence="8" id="KW-1185">Reference proteome</keyword>
<dbReference type="InterPro" id="IPR013656">
    <property type="entry name" value="PAS_4"/>
</dbReference>
<dbReference type="SMART" id="SM00382">
    <property type="entry name" value="AAA"/>
    <property type="match status" value="1"/>
</dbReference>
<dbReference type="PROSITE" id="PS00688">
    <property type="entry name" value="SIGMA54_INTERACT_3"/>
    <property type="match status" value="1"/>
</dbReference>
<dbReference type="InterPro" id="IPR035965">
    <property type="entry name" value="PAS-like_dom_sf"/>
</dbReference>
<dbReference type="InterPro" id="IPR002197">
    <property type="entry name" value="HTH_Fis"/>
</dbReference>
<evidence type="ECO:0000256" key="1">
    <source>
        <dbReference type="ARBA" id="ARBA00022741"/>
    </source>
</evidence>
<proteinExistence type="predicted"/>
<dbReference type="InterPro" id="IPR000014">
    <property type="entry name" value="PAS"/>
</dbReference>
<keyword evidence="4" id="KW-0238">DNA-binding</keyword>
<protein>
    <submittedName>
        <fullName evidence="7">PAS modulated sigma54 specific transcriptional regulator, Fis family</fullName>
    </submittedName>
</protein>
<dbReference type="InterPro" id="IPR027417">
    <property type="entry name" value="P-loop_NTPase"/>
</dbReference>
<dbReference type="SUPFAM" id="SSF46689">
    <property type="entry name" value="Homeodomain-like"/>
    <property type="match status" value="1"/>
</dbReference>
<dbReference type="InterPro" id="IPR025944">
    <property type="entry name" value="Sigma_54_int_dom_CS"/>
</dbReference>
<dbReference type="GO" id="GO:0006355">
    <property type="term" value="P:regulation of DNA-templated transcription"/>
    <property type="evidence" value="ECO:0007669"/>
    <property type="project" value="InterPro"/>
</dbReference>
<dbReference type="Gene3D" id="1.10.10.60">
    <property type="entry name" value="Homeodomain-like"/>
    <property type="match status" value="1"/>
</dbReference>
<dbReference type="GO" id="GO:0005524">
    <property type="term" value="F:ATP binding"/>
    <property type="evidence" value="ECO:0007669"/>
    <property type="project" value="UniProtKB-KW"/>
</dbReference>
<dbReference type="CDD" id="cd00130">
    <property type="entry name" value="PAS"/>
    <property type="match status" value="1"/>
</dbReference>
<keyword evidence="1" id="KW-0547">Nucleotide-binding</keyword>
<feature type="domain" description="Sigma-54 factor interaction" evidence="6">
    <location>
        <begin position="180"/>
        <end position="412"/>
    </location>
</feature>
<evidence type="ECO:0000256" key="3">
    <source>
        <dbReference type="ARBA" id="ARBA00023015"/>
    </source>
</evidence>
<gene>
    <name evidence="7" type="ordered locus">Clos_2445</name>
</gene>
<dbReference type="Pfam" id="PF25601">
    <property type="entry name" value="AAA_lid_14"/>
    <property type="match status" value="1"/>
</dbReference>
<dbReference type="CDD" id="cd00009">
    <property type="entry name" value="AAA"/>
    <property type="match status" value="1"/>
</dbReference>
<dbReference type="PANTHER" id="PTHR32071:SF57">
    <property type="entry name" value="C4-DICARBOXYLATE TRANSPORT TRANSCRIPTIONAL REGULATORY PROTEIN DCTD"/>
    <property type="match status" value="1"/>
</dbReference>
<dbReference type="InterPro" id="IPR025662">
    <property type="entry name" value="Sigma_54_int_dom_ATP-bd_1"/>
</dbReference>
<evidence type="ECO:0000256" key="4">
    <source>
        <dbReference type="ARBA" id="ARBA00023125"/>
    </source>
</evidence>
<dbReference type="SMART" id="SM00091">
    <property type="entry name" value="PAS"/>
    <property type="match status" value="1"/>
</dbReference>
<sequence length="494" mass="56279">MNPIFCSILQRNKKNGLEEHNVRRESMGIDDIRNVDPEITKLIIDHLDGVVITDAQGRYVYVNDTWSEMMGGIKLEDVKGKYVKDLIPDTKIDFVLKTGKPITGHVIIAKGPSKIKSFSTYIPIFNKQGKLVAGFIHVIIKGMENAIDFSFRINSMATQLEYYQQELKKIRGAKYTIDHIVGDSPEIQELKRKIIQASRTNSTVLIEGETGVGKELVAHSIHDLSNRDSFPFVKVNCSAIPRELLESEFFGYEEGAFTGAKKGGKEGRFEMANKGSLFLDEINQLPLFSQPKLLRALQEKEIERVGGKGSIPVDVRVIAAANVNLEKMIEEKKFRSDLFYRLNVLKIVIPPLRKRKEDIPLIVESLIEKLNFQLGMKVPGISEDAKMKLTEVHYDWPGNIRELQNIVERAMNSSWGETLEWVHFKDYFRSKNPKFIDKISQNNMSKIKDIKEELEKETIINALENSKSKAEAAKKLGISRTAFYKKLKKYEIKG</sequence>
<dbReference type="PANTHER" id="PTHR32071">
    <property type="entry name" value="TRANSCRIPTIONAL REGULATORY PROTEIN"/>
    <property type="match status" value="1"/>
</dbReference>
<dbReference type="KEGG" id="aoe:Clos_2445"/>